<evidence type="ECO:0000256" key="1">
    <source>
        <dbReference type="ARBA" id="ARBA00003798"/>
    </source>
</evidence>
<keyword evidence="7 9" id="KW-0067">ATP-binding</keyword>
<feature type="domain" description="Clp1 N-terminal" evidence="12">
    <location>
        <begin position="31"/>
        <end position="118"/>
    </location>
</feature>
<evidence type="ECO:0000259" key="13">
    <source>
        <dbReference type="Pfam" id="PF16575"/>
    </source>
</evidence>
<feature type="binding site" evidence="9">
    <location>
        <position position="36"/>
    </location>
    <ligand>
        <name>ATP</name>
        <dbReference type="ChEBI" id="CHEBI:30616"/>
    </ligand>
</feature>
<comment type="similarity">
    <text evidence="9">Belongs to the Clp1 family. Clp1 subfamily.</text>
</comment>
<gene>
    <name evidence="9" type="primary">CLP1</name>
    <name evidence="14" type="ORF">EG328_001649</name>
</gene>
<protein>
    <recommendedName>
        <fullName evidence="4">Polynucleotide 5'-hydroxyl-kinase GRC3</fullName>
    </recommendedName>
    <alternativeName>
        <fullName evidence="3">Polynucleotide 5'-hydroxyl-kinase grc3</fullName>
    </alternativeName>
</protein>
<evidence type="ECO:0000256" key="9">
    <source>
        <dbReference type="HAMAP-Rule" id="MF_03035"/>
    </source>
</evidence>
<dbReference type="Pfam" id="PF16573">
    <property type="entry name" value="CLP1_N"/>
    <property type="match status" value="1"/>
</dbReference>
<dbReference type="HAMAP" id="MF_03035">
    <property type="entry name" value="Clp1"/>
    <property type="match status" value="1"/>
</dbReference>
<dbReference type="SUPFAM" id="SSF52540">
    <property type="entry name" value="P-loop containing nucleoside triphosphate hydrolases"/>
    <property type="match status" value="1"/>
</dbReference>
<feature type="domain" description="Clp1 C-terminal" evidence="11">
    <location>
        <begin position="343"/>
        <end position="465"/>
    </location>
</feature>
<dbReference type="InterPro" id="IPR045116">
    <property type="entry name" value="Clp1/Grc3"/>
</dbReference>
<dbReference type="InterPro" id="IPR038239">
    <property type="entry name" value="Clp1_N_sf"/>
</dbReference>
<dbReference type="InterPro" id="IPR027417">
    <property type="entry name" value="P-loop_NTPase"/>
</dbReference>
<feature type="domain" description="Clp1 P-loop" evidence="13">
    <location>
        <begin position="132"/>
        <end position="336"/>
    </location>
</feature>
<dbReference type="InterPro" id="IPR032319">
    <property type="entry name" value="CLP1_P"/>
</dbReference>
<feature type="binding site" evidence="9">
    <location>
        <position position="73"/>
    </location>
    <ligand>
        <name>ATP</name>
        <dbReference type="ChEBI" id="CHEBI:30616"/>
    </ligand>
</feature>
<evidence type="ECO:0000313" key="14">
    <source>
        <dbReference type="EMBL" id="KAE9961792.1"/>
    </source>
</evidence>
<dbReference type="InterPro" id="IPR032324">
    <property type="entry name" value="Clp1_N"/>
</dbReference>
<keyword evidence="6 9" id="KW-0547">Nucleotide-binding</keyword>
<feature type="binding site" evidence="9">
    <location>
        <begin position="135"/>
        <end position="140"/>
    </location>
    <ligand>
        <name>ATP</name>
        <dbReference type="ChEBI" id="CHEBI:30616"/>
    </ligand>
</feature>
<dbReference type="FunFam" id="2.60.120.1030:FF:000001">
    <property type="entry name" value="Protein CLP1 homolog 5"/>
    <property type="match status" value="1"/>
</dbReference>
<evidence type="ECO:0000256" key="6">
    <source>
        <dbReference type="ARBA" id="ARBA00022741"/>
    </source>
</evidence>
<dbReference type="GO" id="GO:0031124">
    <property type="term" value="P:mRNA 3'-end processing"/>
    <property type="evidence" value="ECO:0007669"/>
    <property type="project" value="UniProtKB-UniRule"/>
</dbReference>
<comment type="subunit">
    <text evidence="9">Component of a pre-mRNA cleavage factor complex. Interacts directly with PCF11.</text>
</comment>
<dbReference type="PANTHER" id="PTHR12755:SF6">
    <property type="entry name" value="POLYRIBONUCLEOTIDE 5'-HYDROXYL-KINASE CLP1"/>
    <property type="match status" value="1"/>
</dbReference>
<comment type="caution">
    <text evidence="14">The sequence shown here is derived from an EMBL/GenBank/DDBJ whole genome shotgun (WGS) entry which is preliminary data.</text>
</comment>
<evidence type="ECO:0000256" key="7">
    <source>
        <dbReference type="ARBA" id="ARBA00022840"/>
    </source>
</evidence>
<dbReference type="Gene3D" id="3.40.50.300">
    <property type="entry name" value="P-loop containing nucleotide triphosphate hydrolases"/>
    <property type="match status" value="1"/>
</dbReference>
<dbReference type="InterPro" id="IPR010655">
    <property type="entry name" value="Clp1_C"/>
</dbReference>
<dbReference type="AlphaFoldDB" id="A0A8H3U232"/>
<evidence type="ECO:0000256" key="3">
    <source>
        <dbReference type="ARBA" id="ARBA00018706"/>
    </source>
</evidence>
<dbReference type="OrthoDB" id="258143at2759"/>
<sequence>MSIPGLSLPGISQNPSQALEPAPAAPRLQSLAAETEYRFECASLVTIKLLTGTAELFGTELSPNTPYTFKGTKAAIYTWQGCNLEIIGDTEGEYVAEETPMVQYANTHFALDNLRHEAKSKAELGPRILIVGPENSGKTSLVKMLTAYALKSDWQPAVVNLDPRQGMMTVPGALSSTTFASLLDVEEGWGSSPISGPSALPVKMPLAYHFGCSTAEENPKLYKALVTRLALAVTGRMDDDEEVKPSGVFIDTPGSISSGKGNNYDLIQHIASEFSVTAILVIGAERLFNEMKRRFSSTSSPDSVTVVRLDKSGGCVDRDEAYMKTMRQQQIREYFFGHGSVNLSPYTNQVEFAHLSIYHIIDSNAASNSFDPGLDDDDDIYDPAAKSGQSTGTLYEKVTPSLMLQNSLLAVTYAEASESQDMIRDASVMGYVYAIDVDETKRRVKLLGPVSGRLPNKAMIWGNFPEEVIDLV</sequence>
<dbReference type="GO" id="GO:0051731">
    <property type="term" value="F:polynucleotide 5'-hydroxyl-kinase activity"/>
    <property type="evidence" value="ECO:0007669"/>
    <property type="project" value="InterPro"/>
</dbReference>
<keyword evidence="8 9" id="KW-0539">Nucleus</keyword>
<dbReference type="GO" id="GO:0005849">
    <property type="term" value="C:mRNA cleavage factor complex"/>
    <property type="evidence" value="ECO:0007669"/>
    <property type="project" value="UniProtKB-UniRule"/>
</dbReference>
<dbReference type="InterPro" id="IPR028606">
    <property type="entry name" value="Clp1"/>
</dbReference>
<comment type="subcellular location">
    <subcellularLocation>
        <location evidence="2 9">Nucleus</location>
    </subcellularLocation>
</comment>
<feature type="region of interest" description="Disordered" evidence="10">
    <location>
        <begin position="1"/>
        <end position="23"/>
    </location>
</feature>
<comment type="function">
    <text evidence="1">Polynucleotide 5'-kinase involved in rRNA processing.</text>
</comment>
<evidence type="ECO:0000256" key="4">
    <source>
        <dbReference type="ARBA" id="ARBA00019824"/>
    </source>
</evidence>
<reference evidence="14 15" key="1">
    <citation type="submission" date="2018-12" db="EMBL/GenBank/DDBJ databases">
        <title>Venturia inaequalis Genome Resource.</title>
        <authorList>
            <person name="Lichtner F.J."/>
        </authorList>
    </citation>
    <scope>NUCLEOTIDE SEQUENCE [LARGE SCALE GENOMIC DNA]</scope>
    <source>
        <strain evidence="14 15">120213</strain>
    </source>
</reference>
<organism evidence="14 15">
    <name type="scientific">Venturia inaequalis</name>
    <name type="common">Apple scab fungus</name>
    <dbReference type="NCBI Taxonomy" id="5025"/>
    <lineage>
        <taxon>Eukaryota</taxon>
        <taxon>Fungi</taxon>
        <taxon>Dikarya</taxon>
        <taxon>Ascomycota</taxon>
        <taxon>Pezizomycotina</taxon>
        <taxon>Dothideomycetes</taxon>
        <taxon>Pleosporomycetidae</taxon>
        <taxon>Venturiales</taxon>
        <taxon>Venturiaceae</taxon>
        <taxon>Venturia</taxon>
    </lineage>
</organism>
<keyword evidence="5 9" id="KW-0507">mRNA processing</keyword>
<comment type="function">
    <text evidence="9">Required for endonucleolytic cleavage during polyadenylation-dependent pre-mRNA 3'-end formation.</text>
</comment>
<dbReference type="Proteomes" id="UP000447873">
    <property type="component" value="Unassembled WGS sequence"/>
</dbReference>
<proteinExistence type="inferred from homology"/>
<dbReference type="PANTHER" id="PTHR12755">
    <property type="entry name" value="CLEAVAGE/POLYADENYLATION FACTOR IA SUBUNIT CLP1P"/>
    <property type="match status" value="1"/>
</dbReference>
<dbReference type="Gene3D" id="2.40.30.330">
    <property type="entry name" value="Pre-mRNA cleavage complex subunit Clp1, C-terminal domain"/>
    <property type="match status" value="1"/>
</dbReference>
<evidence type="ECO:0000256" key="5">
    <source>
        <dbReference type="ARBA" id="ARBA00022664"/>
    </source>
</evidence>
<evidence type="ECO:0000256" key="2">
    <source>
        <dbReference type="ARBA" id="ARBA00004123"/>
    </source>
</evidence>
<dbReference type="Pfam" id="PF16575">
    <property type="entry name" value="CLP1_P"/>
    <property type="match status" value="1"/>
</dbReference>
<dbReference type="InterPro" id="IPR038238">
    <property type="entry name" value="Clp1_C_sf"/>
</dbReference>
<evidence type="ECO:0000259" key="11">
    <source>
        <dbReference type="Pfam" id="PF06807"/>
    </source>
</evidence>
<dbReference type="GO" id="GO:0006388">
    <property type="term" value="P:tRNA splicing, via endonucleolytic cleavage and ligation"/>
    <property type="evidence" value="ECO:0007669"/>
    <property type="project" value="TreeGrafter"/>
</dbReference>
<name>A0A8H3U232_VENIN</name>
<evidence type="ECO:0000256" key="8">
    <source>
        <dbReference type="ARBA" id="ARBA00023242"/>
    </source>
</evidence>
<dbReference type="Gene3D" id="2.60.120.1030">
    <property type="entry name" value="Clp1, DNA binding domain"/>
    <property type="match status" value="1"/>
</dbReference>
<accession>A0A8H3U232</accession>
<evidence type="ECO:0000259" key="12">
    <source>
        <dbReference type="Pfam" id="PF16573"/>
    </source>
</evidence>
<dbReference type="Pfam" id="PF06807">
    <property type="entry name" value="Clp1"/>
    <property type="match status" value="1"/>
</dbReference>
<evidence type="ECO:0000256" key="10">
    <source>
        <dbReference type="SAM" id="MobiDB-lite"/>
    </source>
</evidence>
<evidence type="ECO:0000313" key="15">
    <source>
        <dbReference type="Proteomes" id="UP000447873"/>
    </source>
</evidence>
<dbReference type="GO" id="GO:0005524">
    <property type="term" value="F:ATP binding"/>
    <property type="evidence" value="ECO:0007669"/>
    <property type="project" value="UniProtKB-UniRule"/>
</dbReference>
<dbReference type="EMBL" id="WNWS01001405">
    <property type="protein sequence ID" value="KAE9961792.1"/>
    <property type="molecule type" value="Genomic_DNA"/>
</dbReference>